<reference evidence="1 2" key="1">
    <citation type="submission" date="2019-05" db="EMBL/GenBank/DDBJ databases">
        <title>Another draft genome of Portunus trituberculatus and its Hox gene families provides insights of decapod evolution.</title>
        <authorList>
            <person name="Jeong J.-H."/>
            <person name="Song I."/>
            <person name="Kim S."/>
            <person name="Choi T."/>
            <person name="Kim D."/>
            <person name="Ryu S."/>
            <person name="Kim W."/>
        </authorList>
    </citation>
    <scope>NUCLEOTIDE SEQUENCE [LARGE SCALE GENOMIC DNA]</scope>
    <source>
        <tissue evidence="1">Muscle</tissue>
    </source>
</reference>
<dbReference type="EMBL" id="VSRR010089655">
    <property type="protein sequence ID" value="MPC91967.1"/>
    <property type="molecule type" value="Genomic_DNA"/>
</dbReference>
<keyword evidence="2" id="KW-1185">Reference proteome</keyword>
<accession>A0A5B7JF29</accession>
<name>A0A5B7JF29_PORTR</name>
<dbReference type="Proteomes" id="UP000324222">
    <property type="component" value="Unassembled WGS sequence"/>
</dbReference>
<gene>
    <name evidence="1" type="ORF">E2C01_087034</name>
</gene>
<evidence type="ECO:0000313" key="2">
    <source>
        <dbReference type="Proteomes" id="UP000324222"/>
    </source>
</evidence>
<sequence length="120" mass="13332">MTTVAVYGSLLSFSQCHGAVTRRGECRHPRKVWHGRKRRKLYVTGKVKDENWQVVVMEQSPPAVGTSPCTPPWEIYCHREQGTKPVLLETSIKAALVPRGVAGVFVREFCAGEPCHPSSS</sequence>
<dbReference type="AlphaFoldDB" id="A0A5B7JF29"/>
<evidence type="ECO:0000313" key="1">
    <source>
        <dbReference type="EMBL" id="MPC91967.1"/>
    </source>
</evidence>
<organism evidence="1 2">
    <name type="scientific">Portunus trituberculatus</name>
    <name type="common">Swimming crab</name>
    <name type="synonym">Neptunus trituberculatus</name>
    <dbReference type="NCBI Taxonomy" id="210409"/>
    <lineage>
        <taxon>Eukaryota</taxon>
        <taxon>Metazoa</taxon>
        <taxon>Ecdysozoa</taxon>
        <taxon>Arthropoda</taxon>
        <taxon>Crustacea</taxon>
        <taxon>Multicrustacea</taxon>
        <taxon>Malacostraca</taxon>
        <taxon>Eumalacostraca</taxon>
        <taxon>Eucarida</taxon>
        <taxon>Decapoda</taxon>
        <taxon>Pleocyemata</taxon>
        <taxon>Brachyura</taxon>
        <taxon>Eubrachyura</taxon>
        <taxon>Portunoidea</taxon>
        <taxon>Portunidae</taxon>
        <taxon>Portuninae</taxon>
        <taxon>Portunus</taxon>
    </lineage>
</organism>
<protein>
    <submittedName>
        <fullName evidence="1">Uncharacterized protein</fullName>
    </submittedName>
</protein>
<proteinExistence type="predicted"/>
<comment type="caution">
    <text evidence="1">The sequence shown here is derived from an EMBL/GenBank/DDBJ whole genome shotgun (WGS) entry which is preliminary data.</text>
</comment>